<organism evidence="11 12">
    <name type="scientific">Kaistia terrae</name>
    <dbReference type="NCBI Taxonomy" id="537017"/>
    <lineage>
        <taxon>Bacteria</taxon>
        <taxon>Pseudomonadati</taxon>
        <taxon>Pseudomonadota</taxon>
        <taxon>Alphaproteobacteria</taxon>
        <taxon>Hyphomicrobiales</taxon>
        <taxon>Kaistiaceae</taxon>
        <taxon>Kaistia</taxon>
    </lineage>
</organism>
<dbReference type="Pfam" id="PF00528">
    <property type="entry name" value="BPD_transp_1"/>
    <property type="match status" value="1"/>
</dbReference>
<feature type="transmembrane region" description="Helical" evidence="8">
    <location>
        <begin position="92"/>
        <end position="113"/>
    </location>
</feature>
<feature type="transmembrane region" description="Helical" evidence="8">
    <location>
        <begin position="175"/>
        <end position="196"/>
    </location>
</feature>
<keyword evidence="3 8" id="KW-0813">Transport</keyword>
<gene>
    <name evidence="11" type="ORF">ACFPP9_02680</name>
</gene>
<comment type="subcellular location">
    <subcellularLocation>
        <location evidence="1 8">Cell membrane</location>
        <topology evidence="1 8">Multi-pass membrane protein</topology>
    </subcellularLocation>
</comment>
<dbReference type="PANTHER" id="PTHR42929">
    <property type="entry name" value="INNER MEMBRANE ABC TRANSPORTER PERMEASE PROTEIN YDCU-RELATED-RELATED"/>
    <property type="match status" value="1"/>
</dbReference>
<sequence length="306" mass="32668">MTSANQPARAVAVPTGGGHAGTKRAPSARVSDHLFAVIPTAWLAVFFLAPLTFTVVYSFGHSLFGAVELGFTLKNYQTALSGFYLSTFLRTVQFAITASALCLAVAFPVAYFIARKAGRFRTLALVLILIPYFSSFLVRVMSWQILLARGGVFEVVLNFLHLHDGPLDLLDTKTAVFIGMVYAYLPIAIVPLFVVLDRIPGPLLEASRDLGASRFQTFWAVTLPMARPGIATAVLLTAVPMLGEMVIPKLLGGSRGVLMGQAISSQYLQSQNYALGSAMAVLVLVAVAVVVAALARLTKGFAEVSA</sequence>
<feature type="transmembrane region" description="Helical" evidence="8">
    <location>
        <begin position="125"/>
        <end position="146"/>
    </location>
</feature>
<comment type="similarity">
    <text evidence="2">Belongs to the binding-protein-dependent transport system permease family. CysTW subfamily.</text>
</comment>
<feature type="transmembrane region" description="Helical" evidence="8">
    <location>
        <begin position="217"/>
        <end position="242"/>
    </location>
</feature>
<evidence type="ECO:0000256" key="7">
    <source>
        <dbReference type="ARBA" id="ARBA00023136"/>
    </source>
</evidence>
<keyword evidence="12" id="KW-1185">Reference proteome</keyword>
<evidence type="ECO:0000259" key="10">
    <source>
        <dbReference type="PROSITE" id="PS50928"/>
    </source>
</evidence>
<reference evidence="12" key="1">
    <citation type="journal article" date="2019" name="Int. J. Syst. Evol. Microbiol.">
        <title>The Global Catalogue of Microorganisms (GCM) 10K type strain sequencing project: providing services to taxonomists for standard genome sequencing and annotation.</title>
        <authorList>
            <consortium name="The Broad Institute Genomics Platform"/>
            <consortium name="The Broad Institute Genome Sequencing Center for Infectious Disease"/>
            <person name="Wu L."/>
            <person name="Ma J."/>
        </authorList>
    </citation>
    <scope>NUCLEOTIDE SEQUENCE [LARGE SCALE GENOMIC DNA]</scope>
    <source>
        <strain evidence="12">KACC 12633</strain>
    </source>
</reference>
<evidence type="ECO:0000313" key="11">
    <source>
        <dbReference type="EMBL" id="MFC5514662.1"/>
    </source>
</evidence>
<evidence type="ECO:0000256" key="8">
    <source>
        <dbReference type="RuleBase" id="RU363032"/>
    </source>
</evidence>
<evidence type="ECO:0000256" key="6">
    <source>
        <dbReference type="ARBA" id="ARBA00022989"/>
    </source>
</evidence>
<feature type="region of interest" description="Disordered" evidence="9">
    <location>
        <begin position="1"/>
        <end position="24"/>
    </location>
</feature>
<evidence type="ECO:0000256" key="4">
    <source>
        <dbReference type="ARBA" id="ARBA00022475"/>
    </source>
</evidence>
<dbReference type="Proteomes" id="UP001596150">
    <property type="component" value="Unassembled WGS sequence"/>
</dbReference>
<evidence type="ECO:0000256" key="5">
    <source>
        <dbReference type="ARBA" id="ARBA00022692"/>
    </source>
</evidence>
<feature type="transmembrane region" description="Helical" evidence="8">
    <location>
        <begin position="34"/>
        <end position="59"/>
    </location>
</feature>
<evidence type="ECO:0000256" key="9">
    <source>
        <dbReference type="SAM" id="MobiDB-lite"/>
    </source>
</evidence>
<evidence type="ECO:0000256" key="2">
    <source>
        <dbReference type="ARBA" id="ARBA00007069"/>
    </source>
</evidence>
<evidence type="ECO:0000313" key="12">
    <source>
        <dbReference type="Proteomes" id="UP001596150"/>
    </source>
</evidence>
<dbReference type="PROSITE" id="PS50928">
    <property type="entry name" value="ABC_TM1"/>
    <property type="match status" value="1"/>
</dbReference>
<dbReference type="PANTHER" id="PTHR42929:SF1">
    <property type="entry name" value="INNER MEMBRANE ABC TRANSPORTER PERMEASE PROTEIN YDCU-RELATED"/>
    <property type="match status" value="1"/>
</dbReference>
<keyword evidence="5 8" id="KW-0812">Transmembrane</keyword>
<feature type="transmembrane region" description="Helical" evidence="8">
    <location>
        <begin position="273"/>
        <end position="295"/>
    </location>
</feature>
<dbReference type="Gene3D" id="1.10.3720.10">
    <property type="entry name" value="MetI-like"/>
    <property type="match status" value="1"/>
</dbReference>
<keyword evidence="6 8" id="KW-1133">Transmembrane helix</keyword>
<dbReference type="SUPFAM" id="SSF161098">
    <property type="entry name" value="MetI-like"/>
    <property type="match status" value="1"/>
</dbReference>
<comment type="caution">
    <text evidence="11">The sequence shown here is derived from an EMBL/GenBank/DDBJ whole genome shotgun (WGS) entry which is preliminary data.</text>
</comment>
<dbReference type="InterPro" id="IPR035906">
    <property type="entry name" value="MetI-like_sf"/>
</dbReference>
<keyword evidence="7 8" id="KW-0472">Membrane</keyword>
<feature type="domain" description="ABC transmembrane type-1" evidence="10">
    <location>
        <begin position="88"/>
        <end position="294"/>
    </location>
</feature>
<dbReference type="CDD" id="cd06261">
    <property type="entry name" value="TM_PBP2"/>
    <property type="match status" value="1"/>
</dbReference>
<evidence type="ECO:0000256" key="3">
    <source>
        <dbReference type="ARBA" id="ARBA00022448"/>
    </source>
</evidence>
<dbReference type="InterPro" id="IPR000515">
    <property type="entry name" value="MetI-like"/>
</dbReference>
<proteinExistence type="inferred from homology"/>
<dbReference type="RefSeq" id="WP_266342691.1">
    <property type="nucleotide sequence ID" value="NZ_JAPKNH010000002.1"/>
</dbReference>
<protein>
    <submittedName>
        <fullName evidence="11">ABC transporter permease</fullName>
    </submittedName>
</protein>
<dbReference type="EMBL" id="JBHSML010000002">
    <property type="protein sequence ID" value="MFC5514662.1"/>
    <property type="molecule type" value="Genomic_DNA"/>
</dbReference>
<name>A0ABW0PSI6_9HYPH</name>
<accession>A0ABW0PSI6</accession>
<keyword evidence="4" id="KW-1003">Cell membrane</keyword>
<evidence type="ECO:0000256" key="1">
    <source>
        <dbReference type="ARBA" id="ARBA00004651"/>
    </source>
</evidence>